<dbReference type="AlphaFoldDB" id="A0A1Y2C9J1"/>
<sequence>MIDKRIAIIMMAETSPRRSTAPKPEPRPPTPLTDRNKIQLESLSRWLHGFEDDDSALKKHHSAINYPKLNQRYLSRLHLKRLKFYFQGLRYGGVELVNQDPDPEQIQRQHREVHNMEDAHTPVEIASWVRVSKLLWTYADFMKDDEEVQLRRAVKRTRFLLSRLGTALRAVNTADSEIPMNHEPMYDWHLRPATSHVHGEPKPELPAYSVGVLHNNEPTAMPILKYGWTWREIPIESETDRWQKIPTTSTKQNVNSLIDRGYVPQGADLSRLMAPTETNQLPIIKHAKMELNKPSTRVMDPIKRYSTFDRPVIPHLMKPQKKLPPLPDICTNTKLQKEIAKTLGIETVTKSMRYLEKLAYTESPQSVIIFKPPCPLYREEKPQRALAQLRFSQTHPKLLAPPATRQNSAGYNTIDSVRTDPSNNWTIFIMDGFAVTTSDAYLNFKTRYHDIWPQIRYFIWKTENLLQRYAVPCAEVKCQELILLASVIPAPAGQISLDSLQKLLFNSEEVLSIIRKPARSTKGLD</sequence>
<reference evidence="2 3" key="1">
    <citation type="submission" date="2016-07" db="EMBL/GenBank/DDBJ databases">
        <title>Pervasive Adenine N6-methylation of Active Genes in Fungi.</title>
        <authorList>
            <consortium name="DOE Joint Genome Institute"/>
            <person name="Mondo S.J."/>
            <person name="Dannebaum R.O."/>
            <person name="Kuo R.C."/>
            <person name="Labutti K."/>
            <person name="Haridas S."/>
            <person name="Kuo A."/>
            <person name="Salamov A."/>
            <person name="Ahrendt S.R."/>
            <person name="Lipzen A."/>
            <person name="Sullivan W."/>
            <person name="Andreopoulos W.B."/>
            <person name="Clum A."/>
            <person name="Lindquist E."/>
            <person name="Daum C."/>
            <person name="Ramamoorthy G.K."/>
            <person name="Gryganskyi A."/>
            <person name="Culley D."/>
            <person name="Magnuson J.K."/>
            <person name="James T.Y."/>
            <person name="O'Malley M.A."/>
            <person name="Stajich J.E."/>
            <person name="Spatafora J.W."/>
            <person name="Visel A."/>
            <person name="Grigoriev I.V."/>
        </authorList>
    </citation>
    <scope>NUCLEOTIDE SEQUENCE [LARGE SCALE GENOMIC DNA]</scope>
    <source>
        <strain evidence="2 3">JEL800</strain>
    </source>
</reference>
<dbReference type="InterPro" id="IPR038752">
    <property type="entry name" value="IQCH"/>
</dbReference>
<evidence type="ECO:0000313" key="3">
    <source>
        <dbReference type="Proteomes" id="UP000193642"/>
    </source>
</evidence>
<evidence type="ECO:0000313" key="2">
    <source>
        <dbReference type="EMBL" id="ORY43689.1"/>
    </source>
</evidence>
<feature type="region of interest" description="Disordered" evidence="1">
    <location>
        <begin position="13"/>
        <end position="35"/>
    </location>
</feature>
<dbReference type="EMBL" id="MCGO01000024">
    <property type="protein sequence ID" value="ORY43689.1"/>
    <property type="molecule type" value="Genomic_DNA"/>
</dbReference>
<protein>
    <submittedName>
        <fullName evidence="2">Uncharacterized protein</fullName>
    </submittedName>
</protein>
<proteinExistence type="predicted"/>
<gene>
    <name evidence="2" type="ORF">BCR33DRAFT_738435</name>
</gene>
<evidence type="ECO:0000256" key="1">
    <source>
        <dbReference type="SAM" id="MobiDB-lite"/>
    </source>
</evidence>
<dbReference type="PANTHER" id="PTHR14465:SF0">
    <property type="entry name" value="IQ DOMAIN-CONTAINING PROTEIN H"/>
    <property type="match status" value="1"/>
</dbReference>
<comment type="caution">
    <text evidence="2">The sequence shown here is derived from an EMBL/GenBank/DDBJ whole genome shotgun (WGS) entry which is preliminary data.</text>
</comment>
<accession>A0A1Y2C9J1</accession>
<name>A0A1Y2C9J1_9FUNG</name>
<keyword evidence="3" id="KW-1185">Reference proteome</keyword>
<dbReference type="Proteomes" id="UP000193642">
    <property type="component" value="Unassembled WGS sequence"/>
</dbReference>
<organism evidence="2 3">
    <name type="scientific">Rhizoclosmatium globosum</name>
    <dbReference type="NCBI Taxonomy" id="329046"/>
    <lineage>
        <taxon>Eukaryota</taxon>
        <taxon>Fungi</taxon>
        <taxon>Fungi incertae sedis</taxon>
        <taxon>Chytridiomycota</taxon>
        <taxon>Chytridiomycota incertae sedis</taxon>
        <taxon>Chytridiomycetes</taxon>
        <taxon>Chytridiales</taxon>
        <taxon>Chytriomycetaceae</taxon>
        <taxon>Rhizoclosmatium</taxon>
    </lineage>
</organism>
<dbReference type="PANTHER" id="PTHR14465">
    <property type="entry name" value="IQ DOMAIN-CONTAINING PROTEIN H"/>
    <property type="match status" value="1"/>
</dbReference>